<dbReference type="EMBL" id="JARJCW010000041">
    <property type="protein sequence ID" value="KAJ7206024.1"/>
    <property type="molecule type" value="Genomic_DNA"/>
</dbReference>
<evidence type="ECO:0000313" key="2">
    <source>
        <dbReference type="Proteomes" id="UP001219525"/>
    </source>
</evidence>
<sequence>MSVRRLFFDAPCHHRLAHAPMSVHGLFLNAPRRCFHCPVHAPMSVHGVFLNAPRRRHLPPPCAHSYEPCVGSFLPCAAAAFHHHVKVARPSARRPHPPPSARCPCCVHVALPCARCPCPLYATPAICMLPVPYTSPMPSAHCPCLLHASPTARRPRPLYAAAVLHCRTLP</sequence>
<dbReference type="Proteomes" id="UP001219525">
    <property type="component" value="Unassembled WGS sequence"/>
</dbReference>
<keyword evidence="2" id="KW-1185">Reference proteome</keyword>
<name>A0AAD6VCS3_9AGAR</name>
<accession>A0AAD6VCS3</accession>
<dbReference type="AlphaFoldDB" id="A0AAD6VCS3"/>
<gene>
    <name evidence="1" type="ORF">GGX14DRAFT_568481</name>
</gene>
<comment type="caution">
    <text evidence="1">The sequence shown here is derived from an EMBL/GenBank/DDBJ whole genome shotgun (WGS) entry which is preliminary data.</text>
</comment>
<organism evidence="1 2">
    <name type="scientific">Mycena pura</name>
    <dbReference type="NCBI Taxonomy" id="153505"/>
    <lineage>
        <taxon>Eukaryota</taxon>
        <taxon>Fungi</taxon>
        <taxon>Dikarya</taxon>
        <taxon>Basidiomycota</taxon>
        <taxon>Agaricomycotina</taxon>
        <taxon>Agaricomycetes</taxon>
        <taxon>Agaricomycetidae</taxon>
        <taxon>Agaricales</taxon>
        <taxon>Marasmiineae</taxon>
        <taxon>Mycenaceae</taxon>
        <taxon>Mycena</taxon>
    </lineage>
</organism>
<evidence type="ECO:0000313" key="1">
    <source>
        <dbReference type="EMBL" id="KAJ7206024.1"/>
    </source>
</evidence>
<reference evidence="1" key="1">
    <citation type="submission" date="2023-03" db="EMBL/GenBank/DDBJ databases">
        <title>Massive genome expansion in bonnet fungi (Mycena s.s.) driven by repeated elements and novel gene families across ecological guilds.</title>
        <authorList>
            <consortium name="Lawrence Berkeley National Laboratory"/>
            <person name="Harder C.B."/>
            <person name="Miyauchi S."/>
            <person name="Viragh M."/>
            <person name="Kuo A."/>
            <person name="Thoen E."/>
            <person name="Andreopoulos B."/>
            <person name="Lu D."/>
            <person name="Skrede I."/>
            <person name="Drula E."/>
            <person name="Henrissat B."/>
            <person name="Morin E."/>
            <person name="Kohler A."/>
            <person name="Barry K."/>
            <person name="LaButti K."/>
            <person name="Morin E."/>
            <person name="Salamov A."/>
            <person name="Lipzen A."/>
            <person name="Mereny Z."/>
            <person name="Hegedus B."/>
            <person name="Baldrian P."/>
            <person name="Stursova M."/>
            <person name="Weitz H."/>
            <person name="Taylor A."/>
            <person name="Grigoriev I.V."/>
            <person name="Nagy L.G."/>
            <person name="Martin F."/>
            <person name="Kauserud H."/>
        </authorList>
    </citation>
    <scope>NUCLEOTIDE SEQUENCE</scope>
    <source>
        <strain evidence="1">9144</strain>
    </source>
</reference>
<protein>
    <submittedName>
        <fullName evidence="1">Uncharacterized protein</fullName>
    </submittedName>
</protein>
<proteinExistence type="predicted"/>